<dbReference type="CDD" id="cd13926">
    <property type="entry name" value="N-acetylmuramidase_GH108"/>
    <property type="match status" value="1"/>
</dbReference>
<name>A0A9D1FJC5_9BACT</name>
<dbReference type="Proteomes" id="UP000886865">
    <property type="component" value="Unassembled WGS sequence"/>
</dbReference>
<dbReference type="InterPro" id="IPR023346">
    <property type="entry name" value="Lysozyme-like_dom_sf"/>
</dbReference>
<dbReference type="InterPro" id="IPR008565">
    <property type="entry name" value="TtsA-like_GH18_dom"/>
</dbReference>
<dbReference type="AlphaFoldDB" id="A0A9D1FJC5"/>
<proteinExistence type="predicted"/>
<sequence length="381" mass="42378">MSSESFDKALSAIKLSGSYEDNSAIGKKLNYAQNVAARIKARAAQQDVEIFTKGEDFKQRIVQIVGQDESVFTKSVDEIMEFDLSQSAVHNALQDTQSPLFAFWGLLELLYSNSVYSAIFDENQDGTITDKEAKEAIECLRGLDSDYSSLSLDDFACITDSINPIEEENGIQSSISGSFSNAFKTLKTRLAQKVATSDVQSAINERWNNAAKSGTSGKNYNLDADFDEMLGVFLGYEGGYSNHPLDSGGETNYGVTEATYRAYKNDPNADVKDITQEEVYDIYYNLYYIPSGAKEYADNGNAAYAFVLFNMAAAHGVGTAKKLAEGANGDVDKLMEIWKQKFISIVDNNPSQQVFEKGWQNRWNKVYSYIDPTHEYENYIS</sequence>
<accession>A0A9D1FJC5</accession>
<feature type="domain" description="TtsA-like Glycoside hydrolase family 108" evidence="1">
    <location>
        <begin position="234"/>
        <end position="316"/>
    </location>
</feature>
<evidence type="ECO:0000313" key="3">
    <source>
        <dbReference type="Proteomes" id="UP000886865"/>
    </source>
</evidence>
<dbReference type="Gene3D" id="1.20.141.10">
    <property type="entry name" value="Chitosanase, subunit A, domain 1"/>
    <property type="match status" value="1"/>
</dbReference>
<comment type="caution">
    <text evidence="2">The sequence shown here is derived from an EMBL/GenBank/DDBJ whole genome shotgun (WGS) entry which is preliminary data.</text>
</comment>
<evidence type="ECO:0000259" key="1">
    <source>
        <dbReference type="Pfam" id="PF05838"/>
    </source>
</evidence>
<reference evidence="2" key="2">
    <citation type="journal article" date="2021" name="PeerJ">
        <title>Extensive microbial diversity within the chicken gut microbiome revealed by metagenomics and culture.</title>
        <authorList>
            <person name="Gilroy R."/>
            <person name="Ravi A."/>
            <person name="Getino M."/>
            <person name="Pursley I."/>
            <person name="Horton D.L."/>
            <person name="Alikhan N.F."/>
            <person name="Baker D."/>
            <person name="Gharbi K."/>
            <person name="Hall N."/>
            <person name="Watson M."/>
            <person name="Adriaenssens E.M."/>
            <person name="Foster-Nyarko E."/>
            <person name="Jarju S."/>
            <person name="Secka A."/>
            <person name="Antonio M."/>
            <person name="Oren A."/>
            <person name="Chaudhuri R.R."/>
            <person name="La Ragione R."/>
            <person name="Hildebrand F."/>
            <person name="Pallen M.J."/>
        </authorList>
    </citation>
    <scope>NUCLEOTIDE SEQUENCE</scope>
    <source>
        <strain evidence="2">CHK152-2871</strain>
    </source>
</reference>
<dbReference type="SUPFAM" id="SSF53955">
    <property type="entry name" value="Lysozyme-like"/>
    <property type="match status" value="1"/>
</dbReference>
<protein>
    <recommendedName>
        <fullName evidence="1">TtsA-like Glycoside hydrolase family 108 domain-containing protein</fullName>
    </recommendedName>
</protein>
<gene>
    <name evidence="2" type="ORF">IAA86_07890</name>
</gene>
<reference evidence="2" key="1">
    <citation type="submission" date="2020-10" db="EMBL/GenBank/DDBJ databases">
        <authorList>
            <person name="Gilroy R."/>
        </authorList>
    </citation>
    <scope>NUCLEOTIDE SEQUENCE</scope>
    <source>
        <strain evidence="2">CHK152-2871</strain>
    </source>
</reference>
<dbReference type="Pfam" id="PF05838">
    <property type="entry name" value="Glyco_hydro_108"/>
    <property type="match status" value="1"/>
</dbReference>
<evidence type="ECO:0000313" key="2">
    <source>
        <dbReference type="EMBL" id="HIS74926.1"/>
    </source>
</evidence>
<dbReference type="EMBL" id="DVJQ01000067">
    <property type="protein sequence ID" value="HIS74926.1"/>
    <property type="molecule type" value="Genomic_DNA"/>
</dbReference>
<organism evidence="2 3">
    <name type="scientific">Candidatus Galligastranaerophilus intestinavium</name>
    <dbReference type="NCBI Taxonomy" id="2840836"/>
    <lineage>
        <taxon>Bacteria</taxon>
        <taxon>Candidatus Galligastranaerophilus</taxon>
    </lineage>
</organism>